<feature type="compositionally biased region" description="Low complexity" evidence="1">
    <location>
        <begin position="489"/>
        <end position="508"/>
    </location>
</feature>
<sequence>MSPVLADLELCRAASSPDPLKFAIFDDSADLEDSPPETPVPFANLSPPPTVKRLSPVSQAPEGKENVAGPIRPAGRRWSAITRIREDKRRLKSLSPVKDASPFKEGDSSMILSPQQLGAADVSLIADEGGSFLFNEHDLTLDAAALPTIDEPAEEASGETSEHSGGLSILLHGLGESTIDRARMPSSLSMPTLSILPPSLTRSPFSASLGPTASAPFADHEASFVEDNSVAGEVSLLNCSTASFKDYRDSPVKPRVVSIQAERWSEGGSDDAKTPRAPRRMGRISDVSEEGGSGSSSEVDEGATGHTFDLTRWVTAELGTGMYAALLPPKAGGTADPGLLSSLNQSPPTAAIQPESTKTLELALQSPIQPTKVSPSPPYSPASLLASSTRTVVSGLGSPITLDAPSVHPDTAASAPAQPVFVAEGDLLGLGDLAPPVAEPAPAPTASRPDPPSRATTGSFATPMRETGAERLKRRLEELRAQKKQAGGAPTSAQQAPSTSASSSTAATPRRRLSIKPPGASRPIEAAAAPATTARLPRLRPSTLPPPTAQKPATPPPPARTTTEVPKTPGERKESTAARLERLREERRQREQARTAGPPAAPASSSSLRPSAESVGGTDGGSVSKDGFVVEEEPRRPQRVCRGSIVGRGVCVEQQGRRRPRALALPSGADCRSSWRSRRGATLVGRLLAAISYSLAPLCASCGEPLLRPGRKARARVCFDAGTARAGSAAGDAGADGGCRYRIEGERDCEA</sequence>
<protein>
    <recommendedName>
        <fullName evidence="4">Proteophosphoglycan ppg4</fullName>
    </recommendedName>
</protein>
<evidence type="ECO:0008006" key="4">
    <source>
        <dbReference type="Google" id="ProtNLM"/>
    </source>
</evidence>
<dbReference type="EMBL" id="BQKY01000002">
    <property type="protein sequence ID" value="GJN87992.1"/>
    <property type="molecule type" value="Genomic_DNA"/>
</dbReference>
<feature type="compositionally biased region" description="Pro residues" evidence="1">
    <location>
        <begin position="543"/>
        <end position="559"/>
    </location>
</feature>
<feature type="compositionally biased region" description="Low complexity" evidence="1">
    <location>
        <begin position="526"/>
        <end position="542"/>
    </location>
</feature>
<accession>A0AAV5GF66</accession>
<organism evidence="2 3">
    <name type="scientific">Rhodotorula paludigena</name>
    <dbReference type="NCBI Taxonomy" id="86838"/>
    <lineage>
        <taxon>Eukaryota</taxon>
        <taxon>Fungi</taxon>
        <taxon>Dikarya</taxon>
        <taxon>Basidiomycota</taxon>
        <taxon>Pucciniomycotina</taxon>
        <taxon>Microbotryomycetes</taxon>
        <taxon>Sporidiobolales</taxon>
        <taxon>Sporidiobolaceae</taxon>
        <taxon>Rhodotorula</taxon>
    </lineage>
</organism>
<feature type="region of interest" description="Disordered" evidence="1">
    <location>
        <begin position="432"/>
        <end position="467"/>
    </location>
</feature>
<comment type="caution">
    <text evidence="2">The sequence shown here is derived from an EMBL/GenBank/DDBJ whole genome shotgun (WGS) entry which is preliminary data.</text>
</comment>
<evidence type="ECO:0000256" key="1">
    <source>
        <dbReference type="SAM" id="MobiDB-lite"/>
    </source>
</evidence>
<feature type="compositionally biased region" description="Low complexity" evidence="1">
    <location>
        <begin position="594"/>
        <end position="614"/>
    </location>
</feature>
<dbReference type="Proteomes" id="UP001342314">
    <property type="component" value="Unassembled WGS sequence"/>
</dbReference>
<name>A0AAV5GF66_9BASI</name>
<feature type="region of interest" description="Disordered" evidence="1">
    <location>
        <begin position="260"/>
        <end position="304"/>
    </location>
</feature>
<proteinExistence type="predicted"/>
<reference evidence="2 3" key="1">
    <citation type="submission" date="2021-12" db="EMBL/GenBank/DDBJ databases">
        <title>High titer production of polyol ester of fatty acids by Rhodotorula paludigena BS15 towards product separation-free biomass refinery.</title>
        <authorList>
            <person name="Mano J."/>
            <person name="Ono H."/>
            <person name="Tanaka T."/>
            <person name="Naito K."/>
            <person name="Sushida H."/>
            <person name="Ike M."/>
            <person name="Tokuyasu K."/>
            <person name="Kitaoka M."/>
        </authorList>
    </citation>
    <scope>NUCLEOTIDE SEQUENCE [LARGE SCALE GENOMIC DNA]</scope>
    <source>
        <strain evidence="2 3">BS15</strain>
    </source>
</reference>
<keyword evidence="3" id="KW-1185">Reference proteome</keyword>
<evidence type="ECO:0000313" key="2">
    <source>
        <dbReference type="EMBL" id="GJN87992.1"/>
    </source>
</evidence>
<feature type="region of interest" description="Disordered" evidence="1">
    <location>
        <begin position="481"/>
        <end position="637"/>
    </location>
</feature>
<dbReference type="AlphaFoldDB" id="A0AAV5GF66"/>
<feature type="compositionally biased region" description="Basic and acidic residues" evidence="1">
    <location>
        <begin position="569"/>
        <end position="593"/>
    </location>
</feature>
<gene>
    <name evidence="2" type="ORF">Rhopal_000947-T1</name>
</gene>
<evidence type="ECO:0000313" key="3">
    <source>
        <dbReference type="Proteomes" id="UP001342314"/>
    </source>
</evidence>
<feature type="region of interest" description="Disordered" evidence="1">
    <location>
        <begin position="26"/>
        <end position="72"/>
    </location>
</feature>